<reference evidence="1 2" key="1">
    <citation type="journal article" date="2018" name="Proc. R. Soc. B">
        <title>A non-coding region near Follistatin controls head colour polymorphism in the Gouldian finch.</title>
        <authorList>
            <person name="Toomey M.B."/>
            <person name="Marques C.I."/>
            <person name="Andrade P."/>
            <person name="Araujo P.M."/>
            <person name="Sabatino S."/>
            <person name="Gazda M.A."/>
            <person name="Afonso S."/>
            <person name="Lopes R.J."/>
            <person name="Corbo J.C."/>
            <person name="Carneiro M."/>
        </authorList>
    </citation>
    <scope>NUCLEOTIDE SEQUENCE [LARGE SCALE GENOMIC DNA]</scope>
    <source>
        <strain evidence="1">Red01</strain>
        <tissue evidence="1">Muscle</tissue>
    </source>
</reference>
<dbReference type="Proteomes" id="UP000276834">
    <property type="component" value="Unassembled WGS sequence"/>
</dbReference>
<comment type="caution">
    <text evidence="1">The sequence shown here is derived from an EMBL/GenBank/DDBJ whole genome shotgun (WGS) entry which is preliminary data.</text>
</comment>
<keyword evidence="2" id="KW-1185">Reference proteome</keyword>
<sequence length="98" mass="10405">MGLAETLGCSNQSVTRALLCLRAWQSHVLCPGGRLALPVSPLAAGLQLAMAYTTSPGTAKLVHRGAMAVTQVCKMEQGCLDSREQIPCRAEPEVPWLS</sequence>
<protein>
    <submittedName>
        <fullName evidence="1">Uncharacterized protein</fullName>
    </submittedName>
</protein>
<proteinExistence type="predicted"/>
<dbReference type="EMBL" id="QUSF01000018">
    <property type="protein sequence ID" value="RLW02497.1"/>
    <property type="molecule type" value="Genomic_DNA"/>
</dbReference>
<gene>
    <name evidence="1" type="ORF">DV515_00007078</name>
</gene>
<organism evidence="1 2">
    <name type="scientific">Chloebia gouldiae</name>
    <name type="common">Gouldian finch</name>
    <name type="synonym">Erythrura gouldiae</name>
    <dbReference type="NCBI Taxonomy" id="44316"/>
    <lineage>
        <taxon>Eukaryota</taxon>
        <taxon>Metazoa</taxon>
        <taxon>Chordata</taxon>
        <taxon>Craniata</taxon>
        <taxon>Vertebrata</taxon>
        <taxon>Euteleostomi</taxon>
        <taxon>Archelosauria</taxon>
        <taxon>Archosauria</taxon>
        <taxon>Dinosauria</taxon>
        <taxon>Saurischia</taxon>
        <taxon>Theropoda</taxon>
        <taxon>Coelurosauria</taxon>
        <taxon>Aves</taxon>
        <taxon>Neognathae</taxon>
        <taxon>Neoaves</taxon>
        <taxon>Telluraves</taxon>
        <taxon>Australaves</taxon>
        <taxon>Passeriformes</taxon>
        <taxon>Passeroidea</taxon>
        <taxon>Passeridae</taxon>
        <taxon>Chloebia</taxon>
    </lineage>
</organism>
<evidence type="ECO:0000313" key="1">
    <source>
        <dbReference type="EMBL" id="RLW02497.1"/>
    </source>
</evidence>
<dbReference type="AlphaFoldDB" id="A0A3L8SJ69"/>
<accession>A0A3L8SJ69</accession>
<name>A0A3L8SJ69_CHLGU</name>
<evidence type="ECO:0000313" key="2">
    <source>
        <dbReference type="Proteomes" id="UP000276834"/>
    </source>
</evidence>